<dbReference type="AlphaFoldDB" id="A0A7H0FX34"/>
<evidence type="ECO:0000256" key="1">
    <source>
        <dbReference type="SAM" id="MobiDB-lite"/>
    </source>
</evidence>
<name>A0A7H0FX34_9GAMM</name>
<gene>
    <name evidence="2" type="ORF">H8B22_14220</name>
</gene>
<dbReference type="EMBL" id="CP060820">
    <property type="protein sequence ID" value="QNP40600.1"/>
    <property type="molecule type" value="Genomic_DNA"/>
</dbReference>
<proteinExistence type="predicted"/>
<feature type="region of interest" description="Disordered" evidence="1">
    <location>
        <begin position="136"/>
        <end position="173"/>
    </location>
</feature>
<dbReference type="Proteomes" id="UP000516018">
    <property type="component" value="Chromosome"/>
</dbReference>
<evidence type="ECO:0000313" key="2">
    <source>
        <dbReference type="EMBL" id="QNP40600.1"/>
    </source>
</evidence>
<sequence length="173" mass="18871">MNDQSTQADRATVAASLQQAYDLNLKVTLLPSRKIPPVFHLGCQPRQGAQRQDKSPLDLPEPIRRWLVEASPQLVAWMSRDVTNAQAFLLDPMAAMQEAGLKLDREQAKTLVRIRETAAAGDAVAPGMQLRTVRVATGKGQPKPPSADWTPPPVREGDDGGDDRDCGCHNGRD</sequence>
<protein>
    <submittedName>
        <fullName evidence="2">Uncharacterized protein</fullName>
    </submittedName>
</protein>
<feature type="compositionally biased region" description="Pro residues" evidence="1">
    <location>
        <begin position="142"/>
        <end position="154"/>
    </location>
</feature>
<accession>A0A7H0FX34</accession>
<keyword evidence="3" id="KW-1185">Reference proteome</keyword>
<dbReference type="RefSeq" id="WP_187712041.1">
    <property type="nucleotide sequence ID" value="NZ_CP060820.1"/>
</dbReference>
<evidence type="ECO:0000313" key="3">
    <source>
        <dbReference type="Proteomes" id="UP000516018"/>
    </source>
</evidence>
<dbReference type="KEGG" id="lsx:H8B22_14220"/>
<organism evidence="2 3">
    <name type="scientific">Agrilutibacter terrestris</name>
    <dbReference type="NCBI Taxonomy" id="2865112"/>
    <lineage>
        <taxon>Bacteria</taxon>
        <taxon>Pseudomonadati</taxon>
        <taxon>Pseudomonadota</taxon>
        <taxon>Gammaproteobacteria</taxon>
        <taxon>Lysobacterales</taxon>
        <taxon>Lysobacteraceae</taxon>
        <taxon>Agrilutibacter</taxon>
    </lineage>
</organism>
<reference evidence="2 3" key="1">
    <citation type="submission" date="2020-08" db="EMBL/GenBank/DDBJ databases">
        <title>Lysobacter sp. II4 sp. nov., isolated from soil.</title>
        <authorList>
            <person name="Woo C.Y."/>
            <person name="Kim J."/>
        </authorList>
    </citation>
    <scope>NUCLEOTIDE SEQUENCE [LARGE SCALE GENOMIC DNA]</scope>
    <source>
        <strain evidence="2 3">II4</strain>
    </source>
</reference>
<feature type="compositionally biased region" description="Basic and acidic residues" evidence="1">
    <location>
        <begin position="155"/>
        <end position="173"/>
    </location>
</feature>